<dbReference type="Gene3D" id="1.10.3210.10">
    <property type="entry name" value="Hypothetical protein af1432"/>
    <property type="match status" value="1"/>
</dbReference>
<evidence type="ECO:0000313" key="4">
    <source>
        <dbReference type="Proteomes" id="UP000583929"/>
    </source>
</evidence>
<dbReference type="PANTHER" id="PTHR30005">
    <property type="entry name" value="EXOPOLYPHOSPHATASE"/>
    <property type="match status" value="1"/>
</dbReference>
<feature type="domain" description="Ppx/GppA phosphatase C-terminal" evidence="2">
    <location>
        <begin position="375"/>
        <end position="536"/>
    </location>
</feature>
<proteinExistence type="predicted"/>
<dbReference type="Gene3D" id="3.30.420.40">
    <property type="match status" value="1"/>
</dbReference>
<dbReference type="CDD" id="cd24006">
    <property type="entry name" value="ASKHA_NBD_PPX_GppA"/>
    <property type="match status" value="1"/>
</dbReference>
<evidence type="ECO:0000259" key="1">
    <source>
        <dbReference type="Pfam" id="PF02541"/>
    </source>
</evidence>
<dbReference type="AlphaFoldDB" id="A0A7J6HB30"/>
<reference evidence="3 4" key="1">
    <citation type="journal article" date="2020" name="bioRxiv">
        <title>Sequence and annotation of 42 cannabis genomes reveals extensive copy number variation in cannabinoid synthesis and pathogen resistance genes.</title>
        <authorList>
            <person name="Mckernan K.J."/>
            <person name="Helbert Y."/>
            <person name="Kane L.T."/>
            <person name="Ebling H."/>
            <person name="Zhang L."/>
            <person name="Liu B."/>
            <person name="Eaton Z."/>
            <person name="Mclaughlin S."/>
            <person name="Kingan S."/>
            <person name="Baybayan P."/>
            <person name="Concepcion G."/>
            <person name="Jordan M."/>
            <person name="Riva A."/>
            <person name="Barbazuk W."/>
            <person name="Harkins T."/>
        </authorList>
    </citation>
    <scope>NUCLEOTIDE SEQUENCE [LARGE SCALE GENOMIC DNA]</scope>
    <source>
        <strain evidence="4">cv. Jamaican Lion 4</strain>
        <tissue evidence="3">Leaf</tissue>
    </source>
</reference>
<dbReference type="InterPro" id="IPR048950">
    <property type="entry name" value="Ppx_GppA_C"/>
</dbReference>
<dbReference type="PANTHER" id="PTHR30005:SF0">
    <property type="entry name" value="RETROGRADE REGULATION PROTEIN 2"/>
    <property type="match status" value="1"/>
</dbReference>
<dbReference type="Pfam" id="PF02541">
    <property type="entry name" value="Ppx-GppA"/>
    <property type="match status" value="1"/>
</dbReference>
<dbReference type="Pfam" id="PF21447">
    <property type="entry name" value="Ppx-GppA_III"/>
    <property type="match status" value="1"/>
</dbReference>
<dbReference type="InterPro" id="IPR043129">
    <property type="entry name" value="ATPase_NBD"/>
</dbReference>
<dbReference type="GO" id="GO:0016462">
    <property type="term" value="F:pyrophosphatase activity"/>
    <property type="evidence" value="ECO:0007669"/>
    <property type="project" value="TreeGrafter"/>
</dbReference>
<accession>A0A7J6HB30</accession>
<dbReference type="SUPFAM" id="SSF53067">
    <property type="entry name" value="Actin-like ATPase domain"/>
    <property type="match status" value="2"/>
</dbReference>
<feature type="domain" description="Ppx/GppA phosphatase N-terminal" evidence="1">
    <location>
        <begin position="62"/>
        <end position="361"/>
    </location>
</feature>
<dbReference type="InterPro" id="IPR003695">
    <property type="entry name" value="Ppx_GppA_N"/>
</dbReference>
<organism evidence="3 4">
    <name type="scientific">Cannabis sativa</name>
    <name type="common">Hemp</name>
    <name type="synonym">Marijuana</name>
    <dbReference type="NCBI Taxonomy" id="3483"/>
    <lineage>
        <taxon>Eukaryota</taxon>
        <taxon>Viridiplantae</taxon>
        <taxon>Streptophyta</taxon>
        <taxon>Embryophyta</taxon>
        <taxon>Tracheophyta</taxon>
        <taxon>Spermatophyta</taxon>
        <taxon>Magnoliopsida</taxon>
        <taxon>eudicotyledons</taxon>
        <taxon>Gunneridae</taxon>
        <taxon>Pentapetalae</taxon>
        <taxon>rosids</taxon>
        <taxon>fabids</taxon>
        <taxon>Rosales</taxon>
        <taxon>Cannabaceae</taxon>
        <taxon>Cannabis</taxon>
    </lineage>
</organism>
<name>A0A7J6HB30_CANSA</name>
<evidence type="ECO:0000259" key="2">
    <source>
        <dbReference type="Pfam" id="PF21447"/>
    </source>
</evidence>
<protein>
    <recommendedName>
        <fullName evidence="5">Ppx/GppA phosphatase domain-containing protein</fullName>
    </recommendedName>
</protein>
<sequence>MFALKNWKTISIFASPNYVIHHPTMASAPSISLSPSYLFAAIDMGTNSFKMLLVRVYPNNGNKFFIIDHRKEPVVLGRQASNSTTTPFAISVDSELRALDALRKFQQLLKSYGIASAQTRCVATSAVREAVNKWEFTKNVREKIGLRIDILPGEEEARLAYLGTLQFFPLYEKLVLCVDIGGGSTEFVVGKKGNVIFAASLNLGHVTLTQKFGESVEEQVSKMREYIRLVIGKSGLIENIKRFGFEVVVGSSGTIQAVEKAVFYGYSNGSCVLDHTVVVNGEGKRDWRLSKEEIRSVVKRLCGGGVGEEENGMREKLFKRRCEFIVAGAVLLEEIFEALGIEKMEVSGFALAEGVVAEVLGKVCGEGYDMNANNRRRSVLQLASRFNGKKRMIGAAQCACIANEIFEELRKCNELFDNEVAVCLDDKELEYVEAACMLHNIGIFTGKKGFHKQSCRIIMNSDHLHGYSTEETKLIALLARYHRKKLPKLDHASFKDFPKELKKKFNCLCAIIRVSVALCQHSCMYNQEIGSSDSQEVFKLTLDTILPLNEFENNTEELKKELGHFKKVFHRDLYLFPKMIPVLVPRSEDTDDVAVPSPKSWKCLALLLPWVFLVVTCLSLYSTEE</sequence>
<dbReference type="Gene3D" id="3.30.420.150">
    <property type="entry name" value="Exopolyphosphatase. Domain 2"/>
    <property type="match status" value="1"/>
</dbReference>
<keyword evidence="4" id="KW-1185">Reference proteome</keyword>
<gene>
    <name evidence="3" type="ORF">G4B88_005413</name>
</gene>
<evidence type="ECO:0000313" key="3">
    <source>
        <dbReference type="EMBL" id="KAF4392454.1"/>
    </source>
</evidence>
<evidence type="ECO:0008006" key="5">
    <source>
        <dbReference type="Google" id="ProtNLM"/>
    </source>
</evidence>
<comment type="caution">
    <text evidence="3">The sequence shown here is derived from an EMBL/GenBank/DDBJ whole genome shotgun (WGS) entry which is preliminary data.</text>
</comment>
<dbReference type="EMBL" id="JAATIQ010000053">
    <property type="protein sequence ID" value="KAF4392454.1"/>
    <property type="molecule type" value="Genomic_DNA"/>
</dbReference>
<dbReference type="SUPFAM" id="SSF109604">
    <property type="entry name" value="HD-domain/PDEase-like"/>
    <property type="match status" value="1"/>
</dbReference>
<dbReference type="Proteomes" id="UP000583929">
    <property type="component" value="Unassembled WGS sequence"/>
</dbReference>
<dbReference type="InterPro" id="IPR050273">
    <property type="entry name" value="GppA/Ppx_hydrolase"/>
</dbReference>